<comment type="similarity">
    <text evidence="4 5">Belongs to the class I-like SAM-binding methyltransferase superfamily. C5-methyltransferase family.</text>
</comment>
<evidence type="ECO:0000313" key="8">
    <source>
        <dbReference type="Proteomes" id="UP000007266"/>
    </source>
</evidence>
<dbReference type="InterPro" id="IPR001525">
    <property type="entry name" value="C5_MeTfrase"/>
</dbReference>
<dbReference type="GO" id="GO:0008168">
    <property type="term" value="F:methyltransferase activity"/>
    <property type="evidence" value="ECO:0007669"/>
    <property type="project" value="UniProtKB-KW"/>
</dbReference>
<accession>D6WXT9</accession>
<dbReference type="PANTHER" id="PTHR46098">
    <property type="entry name" value="TRNA (CYTOSINE(38)-C(5))-METHYLTRANSFERASE"/>
    <property type="match status" value="1"/>
</dbReference>
<dbReference type="InterPro" id="IPR029063">
    <property type="entry name" value="SAM-dependent_MTases_sf"/>
</dbReference>
<reference evidence="6" key="4">
    <citation type="journal article" date="2017" name="DNA Res.">
        <title>Genome-wide DNA methylomes from discrete developmental stages reveal the predominance of non-CpG methylation in Tribolium castaneum.</title>
        <authorList>
            <person name="Song X."/>
            <person name="Huang F."/>
            <person name="Liu J."/>
            <person name="Li C."/>
            <person name="Gao S."/>
            <person name="Wu W."/>
            <person name="Zhai M."/>
            <person name="Yu X."/>
            <person name="Xiong W."/>
            <person name="Xie J."/>
            <person name="Li B."/>
        </authorList>
    </citation>
    <scope>NUCLEOTIDE SEQUENCE</scope>
    <source>
        <strain evidence="6">GA-1</strain>
    </source>
</reference>
<dbReference type="NCBIfam" id="TIGR00675">
    <property type="entry name" value="dcm"/>
    <property type="match status" value="1"/>
</dbReference>
<dbReference type="GO" id="GO:0005634">
    <property type="term" value="C:nucleus"/>
    <property type="evidence" value="ECO:0000318"/>
    <property type="project" value="GO_Central"/>
</dbReference>
<dbReference type="InterPro" id="IPR050750">
    <property type="entry name" value="C5-MTase"/>
</dbReference>
<organism evidence="7 8">
    <name type="scientific">Tribolium castaneum</name>
    <name type="common">Red flour beetle</name>
    <dbReference type="NCBI Taxonomy" id="7070"/>
    <lineage>
        <taxon>Eukaryota</taxon>
        <taxon>Metazoa</taxon>
        <taxon>Ecdysozoa</taxon>
        <taxon>Arthropoda</taxon>
        <taxon>Hexapoda</taxon>
        <taxon>Insecta</taxon>
        <taxon>Pterygota</taxon>
        <taxon>Neoptera</taxon>
        <taxon>Endopterygota</taxon>
        <taxon>Coleoptera</taxon>
        <taxon>Polyphaga</taxon>
        <taxon>Cucujiformia</taxon>
        <taxon>Tenebrionidae</taxon>
        <taxon>Tenebrionidae incertae sedis</taxon>
        <taxon>Tribolium</taxon>
    </lineage>
</organism>
<keyword evidence="1 4" id="KW-0489">Methyltransferase</keyword>
<dbReference type="OrthoDB" id="414133at2759"/>
<dbReference type="eggNOG" id="KOG0919">
    <property type="taxonomic scope" value="Eukaryota"/>
</dbReference>
<dbReference type="CTD" id="17750"/>
<dbReference type="Pfam" id="PF00145">
    <property type="entry name" value="DNA_methylase"/>
    <property type="match status" value="1"/>
</dbReference>
<dbReference type="PROSITE" id="PS51679">
    <property type="entry name" value="SAM_MT_C5"/>
    <property type="match status" value="1"/>
</dbReference>
<reference evidence="7 8" key="1">
    <citation type="journal article" date="2008" name="Nature">
        <title>The genome of the model beetle and pest Tribolium castaneum.</title>
        <authorList>
            <consortium name="Tribolium Genome Sequencing Consortium"/>
            <person name="Richards S."/>
            <person name="Gibbs R.A."/>
            <person name="Weinstock G.M."/>
            <person name="Brown S.J."/>
            <person name="Denell R."/>
            <person name="Beeman R.W."/>
            <person name="Gibbs R."/>
            <person name="Beeman R.W."/>
            <person name="Brown S.J."/>
            <person name="Bucher G."/>
            <person name="Friedrich M."/>
            <person name="Grimmelikhuijzen C.J."/>
            <person name="Klingler M."/>
            <person name="Lorenzen M."/>
            <person name="Richards S."/>
            <person name="Roth S."/>
            <person name="Schroder R."/>
            <person name="Tautz D."/>
            <person name="Zdobnov E.M."/>
            <person name="Muzny D."/>
            <person name="Gibbs R.A."/>
            <person name="Weinstock G.M."/>
            <person name="Attaway T."/>
            <person name="Bell S."/>
            <person name="Buhay C.J."/>
            <person name="Chandrabose M.N."/>
            <person name="Chavez D."/>
            <person name="Clerk-Blankenburg K.P."/>
            <person name="Cree A."/>
            <person name="Dao M."/>
            <person name="Davis C."/>
            <person name="Chacko J."/>
            <person name="Dinh H."/>
            <person name="Dugan-Rocha S."/>
            <person name="Fowler G."/>
            <person name="Garner T.T."/>
            <person name="Garnes J."/>
            <person name="Gnirke A."/>
            <person name="Hawes A."/>
            <person name="Hernandez J."/>
            <person name="Hines S."/>
            <person name="Holder M."/>
            <person name="Hume J."/>
            <person name="Jhangiani S.N."/>
            <person name="Joshi V."/>
            <person name="Khan Z.M."/>
            <person name="Jackson L."/>
            <person name="Kovar C."/>
            <person name="Kowis A."/>
            <person name="Lee S."/>
            <person name="Lewis L.R."/>
            <person name="Margolis J."/>
            <person name="Morgan M."/>
            <person name="Nazareth L.V."/>
            <person name="Nguyen N."/>
            <person name="Okwuonu G."/>
            <person name="Parker D."/>
            <person name="Richards S."/>
            <person name="Ruiz S.J."/>
            <person name="Santibanez J."/>
            <person name="Savard J."/>
            <person name="Scherer S.E."/>
            <person name="Schneider B."/>
            <person name="Sodergren E."/>
            <person name="Tautz D."/>
            <person name="Vattahil S."/>
            <person name="Villasana D."/>
            <person name="White C.S."/>
            <person name="Wright R."/>
            <person name="Park Y."/>
            <person name="Beeman R.W."/>
            <person name="Lord J."/>
            <person name="Oppert B."/>
            <person name="Lorenzen M."/>
            <person name="Brown S."/>
            <person name="Wang L."/>
            <person name="Savard J."/>
            <person name="Tautz D."/>
            <person name="Richards S."/>
            <person name="Weinstock G."/>
            <person name="Gibbs R.A."/>
            <person name="Liu Y."/>
            <person name="Worley K."/>
            <person name="Weinstock G."/>
            <person name="Elsik C.G."/>
            <person name="Reese J.T."/>
            <person name="Elhaik E."/>
            <person name="Landan G."/>
            <person name="Graur D."/>
            <person name="Arensburger P."/>
            <person name="Atkinson P."/>
            <person name="Beeman R.W."/>
            <person name="Beidler J."/>
            <person name="Brown S.J."/>
            <person name="Demuth J.P."/>
            <person name="Drury D.W."/>
            <person name="Du Y.Z."/>
            <person name="Fujiwara H."/>
            <person name="Lorenzen M."/>
            <person name="Maselli V."/>
            <person name="Osanai M."/>
            <person name="Park Y."/>
            <person name="Robertson H.M."/>
            <person name="Tu Z."/>
            <person name="Wang J.J."/>
            <person name="Wang S."/>
            <person name="Richards S."/>
            <person name="Song H."/>
            <person name="Zhang L."/>
            <person name="Sodergren E."/>
            <person name="Werner D."/>
            <person name="Stanke M."/>
            <person name="Morgenstern B."/>
            <person name="Solovyev V."/>
            <person name="Kosarev P."/>
            <person name="Brown G."/>
            <person name="Chen H.C."/>
            <person name="Ermolaeva O."/>
            <person name="Hlavina W."/>
            <person name="Kapustin Y."/>
            <person name="Kiryutin B."/>
            <person name="Kitts P."/>
            <person name="Maglott D."/>
            <person name="Pruitt K."/>
            <person name="Sapojnikov V."/>
            <person name="Souvorov A."/>
            <person name="Mackey A.J."/>
            <person name="Waterhouse R.M."/>
            <person name="Wyder S."/>
            <person name="Zdobnov E.M."/>
            <person name="Zdobnov E.M."/>
            <person name="Wyder S."/>
            <person name="Kriventseva E.V."/>
            <person name="Kadowaki T."/>
            <person name="Bork P."/>
            <person name="Aranda M."/>
            <person name="Bao R."/>
            <person name="Beermann A."/>
            <person name="Berns N."/>
            <person name="Bolognesi R."/>
            <person name="Bonneton F."/>
            <person name="Bopp D."/>
            <person name="Brown S.J."/>
            <person name="Bucher G."/>
            <person name="Butts T."/>
            <person name="Chaumot A."/>
            <person name="Denell R.E."/>
            <person name="Ferrier D.E."/>
            <person name="Friedrich M."/>
            <person name="Gordon C.M."/>
            <person name="Jindra M."/>
            <person name="Klingler M."/>
            <person name="Lan Q."/>
            <person name="Lattorff H.M."/>
            <person name="Laudet V."/>
            <person name="von Levetsow C."/>
            <person name="Liu Z."/>
            <person name="Lutz R."/>
            <person name="Lynch J.A."/>
            <person name="da Fonseca R.N."/>
            <person name="Posnien N."/>
            <person name="Reuter R."/>
            <person name="Roth S."/>
            <person name="Savard J."/>
            <person name="Schinko J.B."/>
            <person name="Schmitt C."/>
            <person name="Schoppmeier M."/>
            <person name="Schroder R."/>
            <person name="Shippy T.D."/>
            <person name="Simonnet F."/>
            <person name="Marques-Souza H."/>
            <person name="Tautz D."/>
            <person name="Tomoyasu Y."/>
            <person name="Trauner J."/>
            <person name="Van der Zee M."/>
            <person name="Vervoort M."/>
            <person name="Wittkopp N."/>
            <person name="Wimmer E.A."/>
            <person name="Yang X."/>
            <person name="Jones A.K."/>
            <person name="Sattelle D.B."/>
            <person name="Ebert P.R."/>
            <person name="Nelson D."/>
            <person name="Scott J.G."/>
            <person name="Beeman R.W."/>
            <person name="Muthukrishnan S."/>
            <person name="Kramer K.J."/>
            <person name="Arakane Y."/>
            <person name="Beeman R.W."/>
            <person name="Zhu Q."/>
            <person name="Hogenkamp D."/>
            <person name="Dixit R."/>
            <person name="Oppert B."/>
            <person name="Jiang H."/>
            <person name="Zou Z."/>
            <person name="Marshall J."/>
            <person name="Elpidina E."/>
            <person name="Vinokurov K."/>
            <person name="Oppert C."/>
            <person name="Zou Z."/>
            <person name="Evans J."/>
            <person name="Lu Z."/>
            <person name="Zhao P."/>
            <person name="Sumathipala N."/>
            <person name="Altincicek B."/>
            <person name="Vilcinskas A."/>
            <person name="Williams M."/>
            <person name="Hultmark D."/>
            <person name="Hetru C."/>
            <person name="Jiang H."/>
            <person name="Grimmelikhuijzen C.J."/>
            <person name="Hauser F."/>
            <person name="Cazzamali G."/>
            <person name="Williamson M."/>
            <person name="Park Y."/>
            <person name="Li B."/>
            <person name="Tanaka Y."/>
            <person name="Predel R."/>
            <person name="Neupert S."/>
            <person name="Schachtner J."/>
            <person name="Verleyen P."/>
            <person name="Raible F."/>
            <person name="Bork P."/>
            <person name="Friedrich M."/>
            <person name="Walden K.K."/>
            <person name="Robertson H.M."/>
            <person name="Angeli S."/>
            <person name="Foret S."/>
            <person name="Bucher G."/>
            <person name="Schuetz S."/>
            <person name="Maleszka R."/>
            <person name="Wimmer E.A."/>
            <person name="Beeman R.W."/>
            <person name="Lorenzen M."/>
            <person name="Tomoyasu Y."/>
            <person name="Miller S.C."/>
            <person name="Grossmann D."/>
            <person name="Bucher G."/>
        </authorList>
    </citation>
    <scope>NUCLEOTIDE SEQUENCE [LARGE SCALE GENOMIC DNA]</scope>
    <source>
        <strain evidence="7 8">Georgia GA2</strain>
    </source>
</reference>
<dbReference type="EMBL" id="KQ971362">
    <property type="protein sequence ID" value="EFA09160.1"/>
    <property type="molecule type" value="Genomic_DNA"/>
</dbReference>
<gene>
    <name evidence="7" type="primary">AUGUSTUS-3.0.2_05511</name>
    <name evidence="6" type="synonym">DNMT2</name>
    <name evidence="7" type="ORF">TcasGA2_TC005511</name>
</gene>
<dbReference type="EMBL" id="KX553975">
    <property type="protein sequence ID" value="ASA69507.1"/>
    <property type="molecule type" value="mRNA"/>
</dbReference>
<dbReference type="InParanoid" id="D6WXT9"/>
<evidence type="ECO:0000256" key="1">
    <source>
        <dbReference type="ARBA" id="ARBA00022603"/>
    </source>
</evidence>
<dbReference type="FunCoup" id="D6WXT9">
    <property type="interactions" value="754"/>
</dbReference>
<keyword evidence="8" id="KW-1185">Reference proteome</keyword>
<dbReference type="HOGENOM" id="CLU_049101_0_0_1"/>
<dbReference type="Gene3D" id="3.90.120.10">
    <property type="entry name" value="DNA Methylase, subunit A, domain 2"/>
    <property type="match status" value="1"/>
</dbReference>
<dbReference type="Gene3D" id="3.40.50.150">
    <property type="entry name" value="Vaccinia Virus protein VP39"/>
    <property type="match status" value="1"/>
</dbReference>
<name>D6WXT9_TRICA</name>
<proteinExistence type="evidence at transcript level"/>
<reference evidence="7" key="3">
    <citation type="submission" date="2014-11" db="EMBL/GenBank/DDBJ databases">
        <title>Tools and pipelines for BioNano data: molecule assembly pipeline and FASTA super scaffolding tool.</title>
        <authorList>
            <person name="Shelton J.M."/>
            <person name="Herndon N."/>
            <person name="Coleman C."/>
            <person name="Lu N."/>
            <person name="Brown S.J."/>
        </authorList>
    </citation>
    <scope>NUCLEOTIDE SEQUENCE</scope>
    <source>
        <strain evidence="7">Georgia GA2</strain>
    </source>
</reference>
<evidence type="ECO:0000256" key="5">
    <source>
        <dbReference type="RuleBase" id="RU000416"/>
    </source>
</evidence>
<evidence type="ECO:0000256" key="2">
    <source>
        <dbReference type="ARBA" id="ARBA00022679"/>
    </source>
</evidence>
<dbReference type="PRINTS" id="PR00105">
    <property type="entry name" value="C5METTRFRASE"/>
</dbReference>
<feature type="active site" evidence="4">
    <location>
        <position position="76"/>
    </location>
</feature>
<dbReference type="KEGG" id="tca:663081"/>
<keyword evidence="2 4" id="KW-0808">Transferase</keyword>
<dbReference type="SUPFAM" id="SSF53335">
    <property type="entry name" value="S-adenosyl-L-methionine-dependent methyltransferases"/>
    <property type="match status" value="1"/>
</dbReference>
<keyword evidence="3 4" id="KW-0949">S-adenosyl-L-methionine</keyword>
<dbReference type="PANTHER" id="PTHR46098:SF1">
    <property type="entry name" value="TRNA (CYTOSINE(38)-C(5))-METHYLTRANSFERASE"/>
    <property type="match status" value="1"/>
</dbReference>
<protein>
    <submittedName>
        <fullName evidence="7">DNA methyltransferase 2</fullName>
    </submittedName>
</protein>
<reference evidence="7 8" key="2">
    <citation type="journal article" date="2010" name="Nucleic Acids Res.">
        <title>BeetleBase in 2010: revisions to provide comprehensive genomic information for Tribolium castaneum.</title>
        <authorList>
            <person name="Kim H.S."/>
            <person name="Murphy T."/>
            <person name="Xia J."/>
            <person name="Caragea D."/>
            <person name="Park Y."/>
            <person name="Beeman R.W."/>
            <person name="Lorenzen M.D."/>
            <person name="Butcher S."/>
            <person name="Manak J.R."/>
            <person name="Brown S.J."/>
        </authorList>
    </citation>
    <scope>GENOME REANNOTATION</scope>
    <source>
        <strain evidence="7 8">Georgia GA2</strain>
    </source>
</reference>
<evidence type="ECO:0000256" key="4">
    <source>
        <dbReference type="PROSITE-ProRule" id="PRU01016"/>
    </source>
</evidence>
<evidence type="ECO:0000313" key="6">
    <source>
        <dbReference type="EMBL" id="ASA69507.1"/>
    </source>
</evidence>
<evidence type="ECO:0000313" key="7">
    <source>
        <dbReference type="EMBL" id="EFA09160.1"/>
    </source>
</evidence>
<dbReference type="GeneID" id="663081"/>
<dbReference type="GO" id="GO:0032259">
    <property type="term" value="P:methylation"/>
    <property type="evidence" value="ECO:0007669"/>
    <property type="project" value="UniProtKB-KW"/>
</dbReference>
<sequence>MEILELYSGIGGMHWALKVSGVEGTIKAAVDINPTANSVYKHNFPHINLLNRNVQSLTPQFINKLGVNTILMSPPCQPFTRNGLQEDINDERTKSFIHVLAILPDLKVTRILIENVKGFERSKMRDLLIETLEKCGFNYQEFILTPTQIGIPNTRHRYYCLAKKPPNVFNFKTGVLKTEFPNQQNAPHCFEISKVLEQNELTPYYLTDKVLTNYLETTDIRYSTSRNTCCFTKAYGRYVKGTGSVYSDLPEITPEIFNQLSDHEPGSSAYLKLAHGLKMRFFTPREVGRLMSFPEDFTFPENTSDKQKYMLLGNSINVRVVAELIKLLQ</sequence>
<dbReference type="OMA" id="HYAFKYA"/>
<dbReference type="STRING" id="7070.D6WXT9"/>
<dbReference type="Proteomes" id="UP000007266">
    <property type="component" value="Linkage group 8"/>
</dbReference>
<dbReference type="AlphaFoldDB" id="D6WXT9"/>
<evidence type="ECO:0000256" key="3">
    <source>
        <dbReference type="ARBA" id="ARBA00022691"/>
    </source>
</evidence>